<dbReference type="RefSeq" id="WP_311035520.1">
    <property type="nucleotide sequence ID" value="NZ_CP117522.1"/>
</dbReference>
<evidence type="ECO:0000259" key="2">
    <source>
        <dbReference type="Pfam" id="PF09851"/>
    </source>
</evidence>
<feature type="compositionally biased region" description="Polar residues" evidence="1">
    <location>
        <begin position="221"/>
        <end position="232"/>
    </location>
</feature>
<evidence type="ECO:0000256" key="1">
    <source>
        <dbReference type="SAM" id="MobiDB-lite"/>
    </source>
</evidence>
<dbReference type="InterPro" id="IPR018649">
    <property type="entry name" value="SHOCT"/>
</dbReference>
<name>A0ABY9UVJ1_9ACTN</name>
<evidence type="ECO:0000259" key="3">
    <source>
        <dbReference type="Pfam" id="PF14472"/>
    </source>
</evidence>
<dbReference type="Proteomes" id="UP001305606">
    <property type="component" value="Chromosome"/>
</dbReference>
<dbReference type="InterPro" id="IPR027860">
    <property type="entry name" value="DUF4429"/>
</dbReference>
<evidence type="ECO:0000313" key="4">
    <source>
        <dbReference type="EMBL" id="WNE96326.1"/>
    </source>
</evidence>
<reference evidence="4 5" key="1">
    <citation type="submission" date="2023-02" db="EMBL/GenBank/DDBJ databases">
        <title>Streptomyces sp. SCA4-21 with antifungal activity against Fusarium oxysporum f. sp. cubense, Streptomyces sp. SCA2-17 with antifungal activity against Fusarium oxysporum f. sp. cubense.</title>
        <authorList>
            <person name="Qi D."/>
        </authorList>
    </citation>
    <scope>NUCLEOTIDE SEQUENCE [LARGE SCALE GENOMIC DNA]</scope>
    <source>
        <strain evidence="4 5">SCA4-21</strain>
    </source>
</reference>
<protein>
    <submittedName>
        <fullName evidence="4">DUF4429 domain-containing protein</fullName>
    </submittedName>
</protein>
<feature type="domain" description="DUF4429" evidence="3">
    <location>
        <begin position="239"/>
        <end position="288"/>
    </location>
</feature>
<feature type="domain" description="DUF4429" evidence="3">
    <location>
        <begin position="139"/>
        <end position="200"/>
    </location>
</feature>
<proteinExistence type="predicted"/>
<feature type="domain" description="DUF4429" evidence="3">
    <location>
        <begin position="12"/>
        <end position="107"/>
    </location>
</feature>
<gene>
    <name evidence="4" type="ORF">PS467_13755</name>
</gene>
<feature type="domain" description="SHOCT" evidence="2">
    <location>
        <begin position="322"/>
        <end position="349"/>
    </location>
</feature>
<organism evidence="4 5">
    <name type="scientific">Streptomyces luomodiensis</name>
    <dbReference type="NCBI Taxonomy" id="3026192"/>
    <lineage>
        <taxon>Bacteria</taxon>
        <taxon>Bacillati</taxon>
        <taxon>Actinomycetota</taxon>
        <taxon>Actinomycetes</taxon>
        <taxon>Kitasatosporales</taxon>
        <taxon>Streptomycetaceae</taxon>
        <taxon>Streptomyces</taxon>
    </lineage>
</organism>
<dbReference type="Pfam" id="PF09851">
    <property type="entry name" value="SHOCT"/>
    <property type="match status" value="1"/>
</dbReference>
<dbReference type="Pfam" id="PF14472">
    <property type="entry name" value="DUF4429"/>
    <property type="match status" value="3"/>
</dbReference>
<feature type="compositionally biased region" description="Low complexity" evidence="1">
    <location>
        <begin position="202"/>
        <end position="213"/>
    </location>
</feature>
<evidence type="ECO:0000313" key="5">
    <source>
        <dbReference type="Proteomes" id="UP001305606"/>
    </source>
</evidence>
<accession>A0ABY9UVJ1</accession>
<feature type="region of interest" description="Disordered" evidence="1">
    <location>
        <begin position="178"/>
        <end position="246"/>
    </location>
</feature>
<keyword evidence="5" id="KW-1185">Reference proteome</keyword>
<sequence>MGDVLAGFQTVWEFDTDSVLIRFERGIRTPKLLQTLGERRIPYEALSGVELTPGKRGTVVLRAVPRPGADPLMDAAGGQLKEAYDPYRLVLPAERETLADYYAEQIRAVLGPDAGIPAEAYLVTVPQAPLSFKAYDGKASFDGKAISFRWFWTGASSAKWKAGDQRFRIEELTGVEWRSPESRGSAGTAPKEGSAQGGPVAGGSATDAAATDAAAKDGTARNGTAKNGTARNGTGKGSPKGGGHGHLRLLRRSAEDQPAGRPDQDPAAVVFGMGYGLVHQSLPFAAAVLEAIQVSAPVPCAEGAPSPARAAAPRRDPADIAERIRHLGELHTAGLLTDDEFSAKKAELLAEL</sequence>
<dbReference type="EMBL" id="CP117522">
    <property type="protein sequence ID" value="WNE96326.1"/>
    <property type="molecule type" value="Genomic_DNA"/>
</dbReference>